<proteinExistence type="predicted"/>
<accession>A0ACB5U1B3</accession>
<evidence type="ECO:0000313" key="1">
    <source>
        <dbReference type="EMBL" id="GME99014.1"/>
    </source>
</evidence>
<protein>
    <submittedName>
        <fullName evidence="1">Unnamed protein product</fullName>
    </submittedName>
</protein>
<evidence type="ECO:0000313" key="2">
    <source>
        <dbReference type="Proteomes" id="UP001165101"/>
    </source>
</evidence>
<dbReference type="EMBL" id="BSXV01003794">
    <property type="protein sequence ID" value="GME99014.1"/>
    <property type="molecule type" value="Genomic_DNA"/>
</dbReference>
<sequence>MKLKLDQVLADRLVGQVVGAKGHLPSVFTDIEINYFLLRRLLGVKTDGQKQAKVRNLEVDDVLMVNIGSTATGARVVAVKADMARLTLTSPACTEVNEKIALSRRIDKHFRLIGWATIKKGTTIEPIA</sequence>
<reference evidence="1" key="1">
    <citation type="submission" date="2023-04" db="EMBL/GenBank/DDBJ databases">
        <title>Candida boidinii NBRC 1967.</title>
        <authorList>
            <person name="Ichikawa N."/>
            <person name="Sato H."/>
            <person name="Tonouchi N."/>
        </authorList>
    </citation>
    <scope>NUCLEOTIDE SEQUENCE</scope>
    <source>
        <strain evidence="1">NBRC 1967</strain>
    </source>
</reference>
<name>A0ACB5U1B3_CANBO</name>
<dbReference type="Proteomes" id="UP001165101">
    <property type="component" value="Unassembled WGS sequence"/>
</dbReference>
<organism evidence="1 2">
    <name type="scientific">Candida boidinii</name>
    <name type="common">Yeast</name>
    <dbReference type="NCBI Taxonomy" id="5477"/>
    <lineage>
        <taxon>Eukaryota</taxon>
        <taxon>Fungi</taxon>
        <taxon>Dikarya</taxon>
        <taxon>Ascomycota</taxon>
        <taxon>Saccharomycotina</taxon>
        <taxon>Pichiomycetes</taxon>
        <taxon>Pichiales</taxon>
        <taxon>Pichiaceae</taxon>
        <taxon>Ogataea</taxon>
        <taxon>Ogataea/Candida clade</taxon>
    </lineage>
</organism>
<gene>
    <name evidence="1" type="ORF">Cboi01_000516000</name>
</gene>
<comment type="caution">
    <text evidence="1">The sequence shown here is derived from an EMBL/GenBank/DDBJ whole genome shotgun (WGS) entry which is preliminary data.</text>
</comment>
<keyword evidence="2" id="KW-1185">Reference proteome</keyword>